<dbReference type="Proteomes" id="UP000657931">
    <property type="component" value="Unassembled WGS sequence"/>
</dbReference>
<organism evidence="1 2">
    <name type="scientific">Cytobacillus stercorigallinarum</name>
    <dbReference type="NCBI Taxonomy" id="2762240"/>
    <lineage>
        <taxon>Bacteria</taxon>
        <taxon>Bacillati</taxon>
        <taxon>Bacillota</taxon>
        <taxon>Bacilli</taxon>
        <taxon>Bacillales</taxon>
        <taxon>Bacillaceae</taxon>
        <taxon>Cytobacillus</taxon>
    </lineage>
</organism>
<gene>
    <name evidence="1" type="ORF">H9655_21145</name>
</gene>
<comment type="caution">
    <text evidence="1">The sequence shown here is derived from an EMBL/GenBank/DDBJ whole genome shotgun (WGS) entry which is preliminary data.</text>
</comment>
<dbReference type="EMBL" id="JACSQT010000019">
    <property type="protein sequence ID" value="MBD7939553.1"/>
    <property type="molecule type" value="Genomic_DNA"/>
</dbReference>
<protein>
    <submittedName>
        <fullName evidence="1">Uncharacterized protein</fullName>
    </submittedName>
</protein>
<evidence type="ECO:0000313" key="2">
    <source>
        <dbReference type="Proteomes" id="UP000657931"/>
    </source>
</evidence>
<accession>A0ABR8QVP4</accession>
<keyword evidence="2" id="KW-1185">Reference proteome</keyword>
<proteinExistence type="predicted"/>
<evidence type="ECO:0000313" key="1">
    <source>
        <dbReference type="EMBL" id="MBD7939553.1"/>
    </source>
</evidence>
<sequence length="78" mass="8587">MKKVTVQYLFGGVINEMDNEEGILFTNGKVFVAGGNEIGLYNAIGTENKDVVTVDLDNDTEEFMREDPTVLIELMAAV</sequence>
<reference evidence="1 2" key="1">
    <citation type="submission" date="2020-08" db="EMBL/GenBank/DDBJ databases">
        <title>A Genomic Blueprint of the Chicken Gut Microbiome.</title>
        <authorList>
            <person name="Gilroy R."/>
            <person name="Ravi A."/>
            <person name="Getino M."/>
            <person name="Pursley I."/>
            <person name="Horton D.L."/>
            <person name="Alikhan N.-F."/>
            <person name="Baker D."/>
            <person name="Gharbi K."/>
            <person name="Hall N."/>
            <person name="Watson M."/>
            <person name="Adriaenssens E.M."/>
            <person name="Foster-Nyarko E."/>
            <person name="Jarju S."/>
            <person name="Secka A."/>
            <person name="Antonio M."/>
            <person name="Oren A."/>
            <person name="Chaudhuri R."/>
            <person name="La Ragione R.M."/>
            <person name="Hildebrand F."/>
            <person name="Pallen M.J."/>
        </authorList>
    </citation>
    <scope>NUCLEOTIDE SEQUENCE [LARGE SCALE GENOMIC DNA]</scope>
    <source>
        <strain evidence="1 2">Sa5YUA1</strain>
    </source>
</reference>
<name>A0ABR8QVP4_9BACI</name>
<dbReference type="RefSeq" id="WP_191817214.1">
    <property type="nucleotide sequence ID" value="NZ_JACSQT010000019.1"/>
</dbReference>